<dbReference type="AlphaFoldDB" id="X6NMS6"/>
<keyword evidence="2" id="KW-0812">Transmembrane</keyword>
<keyword evidence="2" id="KW-0472">Membrane</keyword>
<comment type="caution">
    <text evidence="4">The sequence shown here is derived from an EMBL/GenBank/DDBJ whole genome shotgun (WGS) entry which is preliminary data.</text>
</comment>
<feature type="domain" description="SPX" evidence="3">
    <location>
        <begin position="1"/>
        <end position="112"/>
    </location>
</feature>
<evidence type="ECO:0000256" key="1">
    <source>
        <dbReference type="SAM" id="MobiDB-lite"/>
    </source>
</evidence>
<dbReference type="EMBL" id="ASPP01007378">
    <property type="protein sequence ID" value="ETO27238.1"/>
    <property type="molecule type" value="Genomic_DNA"/>
</dbReference>
<feature type="transmembrane region" description="Helical" evidence="2">
    <location>
        <begin position="202"/>
        <end position="222"/>
    </location>
</feature>
<evidence type="ECO:0000313" key="4">
    <source>
        <dbReference type="EMBL" id="ETO27238.1"/>
    </source>
</evidence>
<keyword evidence="2" id="KW-1133">Transmembrane helix</keyword>
<dbReference type="OrthoDB" id="9970435at2759"/>
<dbReference type="Proteomes" id="UP000023152">
    <property type="component" value="Unassembled WGS sequence"/>
</dbReference>
<evidence type="ECO:0000256" key="2">
    <source>
        <dbReference type="SAM" id="Phobius"/>
    </source>
</evidence>
<evidence type="ECO:0000259" key="3">
    <source>
        <dbReference type="PROSITE" id="PS51382"/>
    </source>
</evidence>
<dbReference type="InterPro" id="IPR004331">
    <property type="entry name" value="SPX_dom"/>
</dbReference>
<reference evidence="4 5" key="1">
    <citation type="journal article" date="2013" name="Curr. Biol.">
        <title>The Genome of the Foraminiferan Reticulomyxa filosa.</title>
        <authorList>
            <person name="Glockner G."/>
            <person name="Hulsmann N."/>
            <person name="Schleicher M."/>
            <person name="Noegel A.A."/>
            <person name="Eichinger L."/>
            <person name="Gallinger C."/>
            <person name="Pawlowski J."/>
            <person name="Sierra R."/>
            <person name="Euteneuer U."/>
            <person name="Pillet L."/>
            <person name="Moustafa A."/>
            <person name="Platzer M."/>
            <person name="Groth M."/>
            <person name="Szafranski K."/>
            <person name="Schliwa M."/>
        </authorList>
    </citation>
    <scope>NUCLEOTIDE SEQUENCE [LARGE SCALE GENOMIC DNA]</scope>
</reference>
<dbReference type="Pfam" id="PF03105">
    <property type="entry name" value="SPX"/>
    <property type="match status" value="1"/>
</dbReference>
<organism evidence="4 5">
    <name type="scientific">Reticulomyxa filosa</name>
    <dbReference type="NCBI Taxonomy" id="46433"/>
    <lineage>
        <taxon>Eukaryota</taxon>
        <taxon>Sar</taxon>
        <taxon>Rhizaria</taxon>
        <taxon>Retaria</taxon>
        <taxon>Foraminifera</taxon>
        <taxon>Monothalamids</taxon>
        <taxon>Reticulomyxidae</taxon>
        <taxon>Reticulomyxa</taxon>
    </lineage>
</organism>
<keyword evidence="5" id="KW-1185">Reference proteome</keyword>
<gene>
    <name evidence="4" type="ORF">RFI_09894</name>
</gene>
<proteinExistence type="predicted"/>
<feature type="region of interest" description="Disordered" evidence="1">
    <location>
        <begin position="1"/>
        <end position="40"/>
    </location>
</feature>
<evidence type="ECO:0000313" key="5">
    <source>
        <dbReference type="Proteomes" id="UP000023152"/>
    </source>
</evidence>
<protein>
    <recommendedName>
        <fullName evidence="3">SPX domain-containing protein</fullName>
    </recommendedName>
</protein>
<feature type="non-terminal residue" evidence="4">
    <location>
        <position position="224"/>
    </location>
</feature>
<dbReference type="PROSITE" id="PS51382">
    <property type="entry name" value="SPX"/>
    <property type="match status" value="1"/>
</dbReference>
<feature type="compositionally biased region" description="Basic and acidic residues" evidence="1">
    <location>
        <begin position="11"/>
        <end position="32"/>
    </location>
</feature>
<name>X6NMS6_RETFI</name>
<feature type="compositionally biased region" description="Polar residues" evidence="1">
    <location>
        <begin position="1"/>
        <end position="10"/>
    </location>
</feature>
<accession>X6NMS6</accession>
<sequence>MLEAKQSQQRDNTKETVSKKEQKKSRDGSEKARKSKYVLKPKSELQKPTLFFKPKPFNISSEKAKLRRYFREAYHAIGELSKYRILNATAFIKICKKLYDILLLEQYSNNFVLYNLQLIDGGGGGKKKKHDKYSPLWKELKNIVVDEIKTSNFGSGYFEEYLLKRLEEVYTDILEEDNIPANVAIEELRAPPAKSDLDGNSCLAGLFVGVSFTLLIMCGLLWGG</sequence>